<gene>
    <name evidence="2" type="ORF">TBRA_LOCUS5772</name>
</gene>
<feature type="compositionally biased region" description="Basic residues" evidence="1">
    <location>
        <begin position="86"/>
        <end position="100"/>
    </location>
</feature>
<dbReference type="EMBL" id="CADCXV010000728">
    <property type="protein sequence ID" value="CAB0033874.1"/>
    <property type="molecule type" value="Genomic_DNA"/>
</dbReference>
<dbReference type="AlphaFoldDB" id="A0A6H5IAT8"/>
<proteinExistence type="predicted"/>
<feature type="region of interest" description="Disordered" evidence="1">
    <location>
        <begin position="54"/>
        <end position="107"/>
    </location>
</feature>
<evidence type="ECO:0000313" key="2">
    <source>
        <dbReference type="EMBL" id="CAB0033874.1"/>
    </source>
</evidence>
<keyword evidence="3" id="KW-1185">Reference proteome</keyword>
<feature type="region of interest" description="Disordered" evidence="1">
    <location>
        <begin position="150"/>
        <end position="169"/>
    </location>
</feature>
<name>A0A6H5IAT8_9HYME</name>
<accession>A0A6H5IAT8</accession>
<dbReference type="Proteomes" id="UP000479190">
    <property type="component" value="Unassembled WGS sequence"/>
</dbReference>
<organism evidence="2 3">
    <name type="scientific">Trichogramma brassicae</name>
    <dbReference type="NCBI Taxonomy" id="86971"/>
    <lineage>
        <taxon>Eukaryota</taxon>
        <taxon>Metazoa</taxon>
        <taxon>Ecdysozoa</taxon>
        <taxon>Arthropoda</taxon>
        <taxon>Hexapoda</taxon>
        <taxon>Insecta</taxon>
        <taxon>Pterygota</taxon>
        <taxon>Neoptera</taxon>
        <taxon>Endopterygota</taxon>
        <taxon>Hymenoptera</taxon>
        <taxon>Apocrita</taxon>
        <taxon>Proctotrupomorpha</taxon>
        <taxon>Chalcidoidea</taxon>
        <taxon>Trichogrammatidae</taxon>
        <taxon>Trichogramma</taxon>
    </lineage>
</organism>
<evidence type="ECO:0000256" key="1">
    <source>
        <dbReference type="SAM" id="MobiDB-lite"/>
    </source>
</evidence>
<evidence type="ECO:0000313" key="3">
    <source>
        <dbReference type="Proteomes" id="UP000479190"/>
    </source>
</evidence>
<protein>
    <submittedName>
        <fullName evidence="2">Uncharacterized protein</fullName>
    </submittedName>
</protein>
<sequence length="213" mass="23178">METLVKESGSWGSAFETIPVVSHQCRSQAPHHLASCLRRHGDGVARRAATLPHRVPGVPRTKPISIRAPPTLSAPHFSRGTTVRPRPQRGVRSRHRRLRTGSRPGSCSAAILPRRLAATHSSDDRASRRHGSVPRAQELEGVCYRVEVGHVSQSGGSPPPPMLGGRRRPRRWPAVAGASHPLARSFLTTLFCLTQRTLFPRAIPVGKSPVAVE</sequence>
<reference evidence="2 3" key="1">
    <citation type="submission" date="2020-02" db="EMBL/GenBank/DDBJ databases">
        <authorList>
            <person name="Ferguson B K."/>
        </authorList>
    </citation>
    <scope>NUCLEOTIDE SEQUENCE [LARGE SCALE GENOMIC DNA]</scope>
</reference>